<feature type="domain" description="CCHC-type" evidence="1">
    <location>
        <begin position="100"/>
        <end position="116"/>
    </location>
</feature>
<sequence>MEAGQAYSEYPLFKEFVDFLSKEADLACDPISSVQALKGVESDKPKYPRSHTVQAKTLSTNTSQNNIPSCIFCKRVGHVIAKCRKLAEKYISRSCQAEKLCFGCLKTGHHSRSCDNRSTCEKCQKRHPTCLHDDQFRERLRSTPLRRDISKEILPKREIAATATTNRVMQEGPNTQTSLISDTTFILDEVAQDLDTAKRMLACGYPQCLQVRGYNFKKRILLHHSLHESSFQQTGAHIPTSETALKWPHLEKLADKIPPPIRLLEHRRPFKTQQVTFVDAIGTSHRIIVRQVTPSVQPSVELKGEVHFVCRTQIKEITPTEIIRALKSDFTDHTADDNSGRPSLLVYCEKWDKAEGKRTLQTPTSF</sequence>
<evidence type="ECO:0000259" key="1">
    <source>
        <dbReference type="SMART" id="SM00343"/>
    </source>
</evidence>
<comment type="caution">
    <text evidence="2">The sequence shown here is derived from an EMBL/GenBank/DDBJ whole genome shotgun (WGS) entry which is preliminary data.</text>
</comment>
<feature type="domain" description="CCHC-type" evidence="1">
    <location>
        <begin position="69"/>
        <end position="85"/>
    </location>
</feature>
<dbReference type="Proteomes" id="UP001174136">
    <property type="component" value="Unassembled WGS sequence"/>
</dbReference>
<dbReference type="EMBL" id="JAOPHQ010003021">
    <property type="protein sequence ID" value="KAK0144743.1"/>
    <property type="molecule type" value="Genomic_DNA"/>
</dbReference>
<evidence type="ECO:0000313" key="2">
    <source>
        <dbReference type="EMBL" id="KAK0144743.1"/>
    </source>
</evidence>
<gene>
    <name evidence="2" type="ORF">N1851_016802</name>
</gene>
<dbReference type="InterPro" id="IPR001878">
    <property type="entry name" value="Znf_CCHC"/>
</dbReference>
<dbReference type="AlphaFoldDB" id="A0AA47MQF1"/>
<dbReference type="Gene3D" id="4.10.60.10">
    <property type="entry name" value="Zinc finger, CCHC-type"/>
    <property type="match status" value="1"/>
</dbReference>
<proteinExistence type="predicted"/>
<evidence type="ECO:0000313" key="3">
    <source>
        <dbReference type="Proteomes" id="UP001174136"/>
    </source>
</evidence>
<reference evidence="2" key="1">
    <citation type="journal article" date="2023" name="Front. Mar. Sci.">
        <title>A new Merluccius polli reference genome to investigate the effects of global change in West African waters.</title>
        <authorList>
            <person name="Mateo J.L."/>
            <person name="Blanco-Fernandez C."/>
            <person name="Garcia-Vazquez E."/>
            <person name="Machado-Schiaffino G."/>
        </authorList>
    </citation>
    <scope>NUCLEOTIDE SEQUENCE</scope>
    <source>
        <strain evidence="2">C29</strain>
        <tissue evidence="2">Fin</tissue>
    </source>
</reference>
<dbReference type="PANTHER" id="PTHR47331:SF5">
    <property type="entry name" value="RIBONUCLEASE H"/>
    <property type="match status" value="1"/>
</dbReference>
<organism evidence="2 3">
    <name type="scientific">Merluccius polli</name>
    <name type="common">Benguela hake</name>
    <name type="synonym">Merluccius cadenati</name>
    <dbReference type="NCBI Taxonomy" id="89951"/>
    <lineage>
        <taxon>Eukaryota</taxon>
        <taxon>Metazoa</taxon>
        <taxon>Chordata</taxon>
        <taxon>Craniata</taxon>
        <taxon>Vertebrata</taxon>
        <taxon>Euteleostomi</taxon>
        <taxon>Actinopterygii</taxon>
        <taxon>Neopterygii</taxon>
        <taxon>Teleostei</taxon>
        <taxon>Neoteleostei</taxon>
        <taxon>Acanthomorphata</taxon>
        <taxon>Zeiogadaria</taxon>
        <taxon>Gadariae</taxon>
        <taxon>Gadiformes</taxon>
        <taxon>Gadoidei</taxon>
        <taxon>Merlucciidae</taxon>
        <taxon>Merluccius</taxon>
    </lineage>
</organism>
<protein>
    <recommendedName>
        <fullName evidence="1">CCHC-type domain-containing protein</fullName>
    </recommendedName>
</protein>
<dbReference type="GO" id="GO:0008270">
    <property type="term" value="F:zinc ion binding"/>
    <property type="evidence" value="ECO:0007669"/>
    <property type="project" value="InterPro"/>
</dbReference>
<dbReference type="GO" id="GO:0003676">
    <property type="term" value="F:nucleic acid binding"/>
    <property type="evidence" value="ECO:0007669"/>
    <property type="project" value="InterPro"/>
</dbReference>
<keyword evidence="3" id="KW-1185">Reference proteome</keyword>
<dbReference type="PANTHER" id="PTHR47331">
    <property type="entry name" value="PHD-TYPE DOMAIN-CONTAINING PROTEIN"/>
    <property type="match status" value="1"/>
</dbReference>
<dbReference type="SMART" id="SM00343">
    <property type="entry name" value="ZnF_C2HC"/>
    <property type="match status" value="2"/>
</dbReference>
<name>A0AA47MQF1_MERPO</name>
<accession>A0AA47MQF1</accession>